<reference evidence="3 4" key="1">
    <citation type="submission" date="2016-12" db="EMBL/GenBank/DDBJ databases">
        <title>The new phylogeny of genus Mycobacterium.</title>
        <authorList>
            <person name="Tortoli E."/>
            <person name="Trovato A."/>
            <person name="Cirillo D.M."/>
        </authorList>
    </citation>
    <scope>NUCLEOTIDE SEQUENCE [LARGE SCALE GENOMIC DNA]</scope>
    <source>
        <strain evidence="3 4">DSM 44223</strain>
    </source>
</reference>
<comment type="caution">
    <text evidence="3">The sequence shown here is derived from an EMBL/GenBank/DDBJ whole genome shotgun (WGS) entry which is preliminary data.</text>
</comment>
<protein>
    <submittedName>
        <fullName evidence="3">Uncharacterized protein</fullName>
    </submittedName>
</protein>
<evidence type="ECO:0000256" key="2">
    <source>
        <dbReference type="SAM" id="SignalP"/>
    </source>
</evidence>
<sequence>MRPGKTAGVHVKQITHRLAPALLVAVAVPVLASCQDKGTSVDPTTTSPSPTTVQTSKPMLPSSSVASASPQPPTPSGG</sequence>
<feature type="chain" id="PRO_5012823363" evidence="2">
    <location>
        <begin position="33"/>
        <end position="78"/>
    </location>
</feature>
<gene>
    <name evidence="3" type="ORF">BST42_26435</name>
</gene>
<dbReference type="AlphaFoldDB" id="A0A1X0IL27"/>
<evidence type="ECO:0000256" key="1">
    <source>
        <dbReference type="SAM" id="MobiDB-lite"/>
    </source>
</evidence>
<name>A0A1X0IL27_MYCRH</name>
<keyword evidence="2" id="KW-0732">Signal</keyword>
<evidence type="ECO:0000313" key="3">
    <source>
        <dbReference type="EMBL" id="ORB47973.1"/>
    </source>
</evidence>
<feature type="compositionally biased region" description="Low complexity" evidence="1">
    <location>
        <begin position="40"/>
        <end position="69"/>
    </location>
</feature>
<proteinExistence type="predicted"/>
<feature type="signal peptide" evidence="2">
    <location>
        <begin position="1"/>
        <end position="32"/>
    </location>
</feature>
<dbReference type="Proteomes" id="UP000192534">
    <property type="component" value="Unassembled WGS sequence"/>
</dbReference>
<organism evidence="3 4">
    <name type="scientific">Mycolicibacterium rhodesiae</name>
    <name type="common">Mycobacterium rhodesiae</name>
    <dbReference type="NCBI Taxonomy" id="36814"/>
    <lineage>
        <taxon>Bacteria</taxon>
        <taxon>Bacillati</taxon>
        <taxon>Actinomycetota</taxon>
        <taxon>Actinomycetes</taxon>
        <taxon>Mycobacteriales</taxon>
        <taxon>Mycobacteriaceae</taxon>
        <taxon>Mycolicibacterium</taxon>
    </lineage>
</organism>
<dbReference type="EMBL" id="MVIH01000022">
    <property type="protein sequence ID" value="ORB47973.1"/>
    <property type="molecule type" value="Genomic_DNA"/>
</dbReference>
<feature type="region of interest" description="Disordered" evidence="1">
    <location>
        <begin position="36"/>
        <end position="78"/>
    </location>
</feature>
<accession>A0A1X0IL27</accession>
<dbReference type="PROSITE" id="PS51257">
    <property type="entry name" value="PROKAR_LIPOPROTEIN"/>
    <property type="match status" value="1"/>
</dbReference>
<evidence type="ECO:0000313" key="4">
    <source>
        <dbReference type="Proteomes" id="UP000192534"/>
    </source>
</evidence>
<keyword evidence="4" id="KW-1185">Reference proteome</keyword>